<protein>
    <submittedName>
        <fullName evidence="2">Uncharacterized protein</fullName>
    </submittedName>
</protein>
<dbReference type="EMBL" id="WHNZ01000050">
    <property type="protein sequence ID" value="NOV02964.1"/>
    <property type="molecule type" value="Genomic_DNA"/>
</dbReference>
<feature type="chain" id="PRO_5046325481" evidence="1">
    <location>
        <begin position="25"/>
        <end position="75"/>
    </location>
</feature>
<proteinExistence type="predicted"/>
<dbReference type="Proteomes" id="UP000618579">
    <property type="component" value="Unassembled WGS sequence"/>
</dbReference>
<dbReference type="RefSeq" id="WP_171685795.1">
    <property type="nucleotide sequence ID" value="NZ_WHNZ01000050.1"/>
</dbReference>
<accession>A0ABX1ZSC4</accession>
<gene>
    <name evidence="2" type="ORF">GC097_23450</name>
</gene>
<reference evidence="2 3" key="1">
    <citation type="submission" date="2019-10" db="EMBL/GenBank/DDBJ databases">
        <title>Description of Paenibacillus pedi sp. nov.</title>
        <authorList>
            <person name="Carlier A."/>
            <person name="Qi S."/>
        </authorList>
    </citation>
    <scope>NUCLEOTIDE SEQUENCE [LARGE SCALE GENOMIC DNA]</scope>
    <source>
        <strain evidence="2 3">LMG 31457</strain>
    </source>
</reference>
<sequence length="75" mass="7948">MFTYLLASFVLVGAKQLARSSAPAAMASSAFETAVDIAKDFKRWSNGEINGGMVALNAVSHTAATMGIYRMMKGD</sequence>
<keyword evidence="1" id="KW-0732">Signal</keyword>
<name>A0ABX1ZSC4_9BACL</name>
<evidence type="ECO:0000313" key="3">
    <source>
        <dbReference type="Proteomes" id="UP000618579"/>
    </source>
</evidence>
<organism evidence="2 3">
    <name type="scientific">Paenibacillus planticolens</name>
    <dbReference type="NCBI Taxonomy" id="2654976"/>
    <lineage>
        <taxon>Bacteria</taxon>
        <taxon>Bacillati</taxon>
        <taxon>Bacillota</taxon>
        <taxon>Bacilli</taxon>
        <taxon>Bacillales</taxon>
        <taxon>Paenibacillaceae</taxon>
        <taxon>Paenibacillus</taxon>
    </lineage>
</organism>
<comment type="caution">
    <text evidence="2">The sequence shown here is derived from an EMBL/GenBank/DDBJ whole genome shotgun (WGS) entry which is preliminary data.</text>
</comment>
<keyword evidence="3" id="KW-1185">Reference proteome</keyword>
<evidence type="ECO:0000313" key="2">
    <source>
        <dbReference type="EMBL" id="NOV02964.1"/>
    </source>
</evidence>
<evidence type="ECO:0000256" key="1">
    <source>
        <dbReference type="SAM" id="SignalP"/>
    </source>
</evidence>
<feature type="signal peptide" evidence="1">
    <location>
        <begin position="1"/>
        <end position="24"/>
    </location>
</feature>